<evidence type="ECO:0000256" key="3">
    <source>
        <dbReference type="SAM" id="Coils"/>
    </source>
</evidence>
<keyword evidence="2" id="KW-0378">Hydrolase</keyword>
<dbReference type="InterPro" id="IPR050410">
    <property type="entry name" value="CCR4/nocturin_mRNA_transcr"/>
</dbReference>
<dbReference type="GO" id="GO:0006139">
    <property type="term" value="P:nucleobase-containing compound metabolic process"/>
    <property type="evidence" value="ECO:0007669"/>
    <property type="project" value="UniProtKB-ARBA"/>
</dbReference>
<dbReference type="InterPro" id="IPR036691">
    <property type="entry name" value="Endo/exonu/phosph_ase_sf"/>
</dbReference>
<dbReference type="GO" id="GO:0000175">
    <property type="term" value="F:3'-5'-RNA exonuclease activity"/>
    <property type="evidence" value="ECO:0007669"/>
    <property type="project" value="TreeGrafter"/>
</dbReference>
<feature type="domain" description="Endonuclease/exonuclease/phosphatase" evidence="4">
    <location>
        <begin position="66"/>
        <end position="433"/>
    </location>
</feature>
<dbReference type="Gene3D" id="3.60.10.10">
    <property type="entry name" value="Endonuclease/exonuclease/phosphatase"/>
    <property type="match status" value="1"/>
</dbReference>
<gene>
    <name evidence="5" type="ORF">CERSUDRAFT_147898</name>
</gene>
<dbReference type="PANTHER" id="PTHR12121:SF45">
    <property type="entry name" value="NOCTURNIN"/>
    <property type="match status" value="1"/>
</dbReference>
<dbReference type="SUPFAM" id="SSF56219">
    <property type="entry name" value="DNase I-like"/>
    <property type="match status" value="1"/>
</dbReference>
<dbReference type="OrthoDB" id="428734at2759"/>
<dbReference type="PANTHER" id="PTHR12121">
    <property type="entry name" value="CARBON CATABOLITE REPRESSOR PROTEIN 4"/>
    <property type="match status" value="1"/>
</dbReference>
<evidence type="ECO:0000313" key="6">
    <source>
        <dbReference type="Proteomes" id="UP000016930"/>
    </source>
</evidence>
<dbReference type="InterPro" id="IPR005135">
    <property type="entry name" value="Endo/exonuclease/phosphatase"/>
</dbReference>
<keyword evidence="3" id="KW-0175">Coiled coil</keyword>
<dbReference type="Proteomes" id="UP000016930">
    <property type="component" value="Unassembled WGS sequence"/>
</dbReference>
<dbReference type="EMBL" id="KB445791">
    <property type="protein sequence ID" value="EMD42225.1"/>
    <property type="molecule type" value="Genomic_DNA"/>
</dbReference>
<name>M2RCP9_CERS8</name>
<dbReference type="AlphaFoldDB" id="M2RCP9"/>
<organism evidence="5 6">
    <name type="scientific">Ceriporiopsis subvermispora (strain B)</name>
    <name type="common">White-rot fungus</name>
    <name type="synonym">Gelatoporia subvermispora</name>
    <dbReference type="NCBI Taxonomy" id="914234"/>
    <lineage>
        <taxon>Eukaryota</taxon>
        <taxon>Fungi</taxon>
        <taxon>Dikarya</taxon>
        <taxon>Basidiomycota</taxon>
        <taxon>Agaricomycotina</taxon>
        <taxon>Agaricomycetes</taxon>
        <taxon>Polyporales</taxon>
        <taxon>Gelatoporiaceae</taxon>
        <taxon>Gelatoporia</taxon>
    </lineage>
</organism>
<feature type="coiled-coil region" evidence="3">
    <location>
        <begin position="13"/>
        <end position="40"/>
    </location>
</feature>
<evidence type="ECO:0000256" key="1">
    <source>
        <dbReference type="ARBA" id="ARBA00010774"/>
    </source>
</evidence>
<evidence type="ECO:0000313" key="5">
    <source>
        <dbReference type="EMBL" id="EMD42225.1"/>
    </source>
</evidence>
<proteinExistence type="inferred from homology"/>
<reference evidence="5 6" key="1">
    <citation type="journal article" date="2012" name="Proc. Natl. Acad. Sci. U.S.A.">
        <title>Comparative genomics of Ceriporiopsis subvermispora and Phanerochaete chrysosporium provide insight into selective ligninolysis.</title>
        <authorList>
            <person name="Fernandez-Fueyo E."/>
            <person name="Ruiz-Duenas F.J."/>
            <person name="Ferreira P."/>
            <person name="Floudas D."/>
            <person name="Hibbett D.S."/>
            <person name="Canessa P."/>
            <person name="Larrondo L.F."/>
            <person name="James T.Y."/>
            <person name="Seelenfreund D."/>
            <person name="Lobos S."/>
            <person name="Polanco R."/>
            <person name="Tello M."/>
            <person name="Honda Y."/>
            <person name="Watanabe T."/>
            <person name="Watanabe T."/>
            <person name="Ryu J.S."/>
            <person name="Kubicek C.P."/>
            <person name="Schmoll M."/>
            <person name="Gaskell J."/>
            <person name="Hammel K.E."/>
            <person name="St John F.J."/>
            <person name="Vanden Wymelenberg A."/>
            <person name="Sabat G."/>
            <person name="Splinter BonDurant S."/>
            <person name="Syed K."/>
            <person name="Yadav J.S."/>
            <person name="Doddapaneni H."/>
            <person name="Subramanian V."/>
            <person name="Lavin J.L."/>
            <person name="Oguiza J.A."/>
            <person name="Perez G."/>
            <person name="Pisabarro A.G."/>
            <person name="Ramirez L."/>
            <person name="Santoyo F."/>
            <person name="Master E."/>
            <person name="Coutinho P.M."/>
            <person name="Henrissat B."/>
            <person name="Lombard V."/>
            <person name="Magnuson J.K."/>
            <person name="Kuees U."/>
            <person name="Hori C."/>
            <person name="Igarashi K."/>
            <person name="Samejima M."/>
            <person name="Held B.W."/>
            <person name="Barry K.W."/>
            <person name="LaButti K.M."/>
            <person name="Lapidus A."/>
            <person name="Lindquist E.A."/>
            <person name="Lucas S.M."/>
            <person name="Riley R."/>
            <person name="Salamov A.A."/>
            <person name="Hoffmeister D."/>
            <person name="Schwenk D."/>
            <person name="Hadar Y."/>
            <person name="Yarden O."/>
            <person name="de Vries R.P."/>
            <person name="Wiebenga A."/>
            <person name="Stenlid J."/>
            <person name="Eastwood D."/>
            <person name="Grigoriev I.V."/>
            <person name="Berka R.M."/>
            <person name="Blanchette R.A."/>
            <person name="Kersten P."/>
            <person name="Martinez A.T."/>
            <person name="Vicuna R."/>
            <person name="Cullen D."/>
        </authorList>
    </citation>
    <scope>NUCLEOTIDE SEQUENCE [LARGE SCALE GENOMIC DNA]</scope>
    <source>
        <strain evidence="5 6">B</strain>
    </source>
</reference>
<comment type="similarity">
    <text evidence="1">Belongs to the CCR4/nocturin family.</text>
</comment>
<keyword evidence="6" id="KW-1185">Reference proteome</keyword>
<accession>M2RCP9</accession>
<evidence type="ECO:0000259" key="4">
    <source>
        <dbReference type="Pfam" id="PF03372"/>
    </source>
</evidence>
<protein>
    <recommendedName>
        <fullName evidence="4">Endonuclease/exonuclease/phosphatase domain-containing protein</fullName>
    </recommendedName>
</protein>
<evidence type="ECO:0000256" key="2">
    <source>
        <dbReference type="ARBA" id="ARBA00022801"/>
    </source>
</evidence>
<dbReference type="HOGENOM" id="CLU_034867_1_0_1"/>
<dbReference type="Pfam" id="PF03372">
    <property type="entry name" value="Exo_endo_phos"/>
    <property type="match status" value="1"/>
</dbReference>
<sequence>MSKGFQPTPEQLALAAERKLQRAEKAKHAALDAAREEEERSRIISRKWLDTQKHSPSVEGQRVRVMTWNLLAQCLVRRELFPTSDCLKASQREHMIYREILSHNADICCLQEVDRTEKLLPVMEKAGYSTVFAAGPRKKHGCLIAFRKDLYSCTRTTAILYDEQQVRSDGSDRARVGSSFRTKNIGSLVALRRAGMVNDGVIVATTHLFWHPSYTYERTRQAYILLREVIKFRDADEECRRWPCIFAGDFNFQPDDPAYSLLVGETLTPAEETRLAVSRVVHVTIDPEVPITSNTTVEEEEGVESAETDPDRIITNARPADPEDGLLTTPELIELFEKLETPISAYDEGQRARNEVAEQGLTFGSRVSVPSTRKGAFEPNYTSYTHYWKTVLDYIFVLESRDRPVIVEKLAKPHPVSAFDSGLPRKGVCGSDHVSLATELFWPIT</sequence>